<evidence type="ECO:0000256" key="3">
    <source>
        <dbReference type="ARBA" id="ARBA00023180"/>
    </source>
</evidence>
<feature type="chain" id="PRO_5043551441" description="Beta-fructofuranosidase" evidence="6">
    <location>
        <begin position="22"/>
        <end position="640"/>
    </location>
</feature>
<dbReference type="EMBL" id="BQKI01000079">
    <property type="protein sequence ID" value="GJN27697.1"/>
    <property type="molecule type" value="Genomic_DNA"/>
</dbReference>
<comment type="caution">
    <text evidence="9">The sequence shown here is derived from an EMBL/GenBank/DDBJ whole genome shotgun (WGS) entry which is preliminary data.</text>
</comment>
<evidence type="ECO:0000259" key="8">
    <source>
        <dbReference type="Pfam" id="PF08244"/>
    </source>
</evidence>
<evidence type="ECO:0000256" key="6">
    <source>
        <dbReference type="SAM" id="SignalP"/>
    </source>
</evidence>
<keyword evidence="3" id="KW-0325">Glycoprotein</keyword>
<comment type="similarity">
    <text evidence="1 5">Belongs to the glycosyl hydrolase 32 family.</text>
</comment>
<feature type="domain" description="Glycosyl hydrolase family 32 N-terminal" evidence="7">
    <location>
        <begin position="54"/>
        <end position="397"/>
    </location>
</feature>
<evidence type="ECO:0000256" key="2">
    <source>
        <dbReference type="ARBA" id="ARBA00022801"/>
    </source>
</evidence>
<reference evidence="9" key="2">
    <citation type="submission" date="2021-12" db="EMBL/GenBank/DDBJ databases">
        <title>Resequencing data analysis of finger millet.</title>
        <authorList>
            <person name="Hatakeyama M."/>
            <person name="Aluri S."/>
            <person name="Balachadran M.T."/>
            <person name="Sivarajan S.R."/>
            <person name="Poveda L."/>
            <person name="Shimizu-Inatsugi R."/>
            <person name="Schlapbach R."/>
            <person name="Sreeman S.M."/>
            <person name="Shimizu K.K."/>
        </authorList>
    </citation>
    <scope>NUCLEOTIDE SEQUENCE</scope>
</reference>
<dbReference type="Proteomes" id="UP001054889">
    <property type="component" value="Unassembled WGS sequence"/>
</dbReference>
<name>A0AAV5EZ53_ELECO</name>
<dbReference type="SUPFAM" id="SSF75005">
    <property type="entry name" value="Arabinanase/levansucrase/invertase"/>
    <property type="match status" value="1"/>
</dbReference>
<dbReference type="GO" id="GO:0004553">
    <property type="term" value="F:hydrolase activity, hydrolyzing O-glycosyl compounds"/>
    <property type="evidence" value="ECO:0007669"/>
    <property type="project" value="InterPro"/>
</dbReference>
<dbReference type="InterPro" id="IPR013148">
    <property type="entry name" value="Glyco_hydro_32_N"/>
</dbReference>
<dbReference type="Gene3D" id="2.115.10.20">
    <property type="entry name" value="Glycosyl hydrolase domain, family 43"/>
    <property type="match status" value="1"/>
</dbReference>
<gene>
    <name evidence="9" type="primary">gb15739</name>
    <name evidence="9" type="ORF">PR202_gb15739</name>
</gene>
<evidence type="ECO:0000313" key="9">
    <source>
        <dbReference type="EMBL" id="GJN27697.1"/>
    </source>
</evidence>
<dbReference type="InterPro" id="IPR001362">
    <property type="entry name" value="Glyco_hydro_32"/>
</dbReference>
<dbReference type="SMART" id="SM00640">
    <property type="entry name" value="Glyco_32"/>
    <property type="match status" value="1"/>
</dbReference>
<sequence>MRALGSVALAWLLLLHHLAGASHVVYENLLETEAATTERVPPSIVDPLLRTGYHFQPQMNWINGNAVNLFIRHLGRAPMYYKGWYHLFYQYNPKGAVWGNIVWAHSVSRDLINWMALEPALEPSIASDKYGCWSGSATILPDGTPAIMYTGVNRPDVQYQVQNVAYPRNASDPLLREWTKPAHNPIIVPEGGVNGTQFRDPTTAWRDERDGRWRLLVGSREEGARAGGVGATAPRGVAYVYRSRDFRRWARARRPLHSARTGMWECPDFYPVTADGRRAGLDTTVASSGTRRVKYVLKNSLDLRRYDYYTVGTYDRRKERYVPDDPAGDERHLRYDYGNFYASKTFYDPAKQRRILWGWANESDTAADDVAKGWAGIQAIPRTVWLDPTGKQLMQWPIEEVEALRGKSVTLKNRVVKPGQHVEVTGLQTAQADVEVSFEVSSLAAAERLDPALAHDAQRLCAAKGADVAGGVGPFGLWVLASANREERTAVFFRVFRPARGNNKPVVLMCTDPRNLNEDEVRCQMVVSHELLVCTALTRVPSFVSRIDRSSLNPNLYQPTFAGLVDTDISNGKISLRSLIDRSVVESFGAGGRTCILSRVYPSLAIDKNARLFVFNNGKADVKVSRLTAWEMRKPLMNGA</sequence>
<dbReference type="PANTHER" id="PTHR31953">
    <property type="entry name" value="BETA-FRUCTOFURANOSIDASE, INSOLUBLE ISOENZYME CWINV1-RELATED"/>
    <property type="match status" value="1"/>
</dbReference>
<protein>
    <recommendedName>
        <fullName evidence="11">Beta-fructofuranosidase</fullName>
    </recommendedName>
</protein>
<accession>A0AAV5EZ53</accession>
<organism evidence="9 10">
    <name type="scientific">Eleusine coracana subsp. coracana</name>
    <dbReference type="NCBI Taxonomy" id="191504"/>
    <lineage>
        <taxon>Eukaryota</taxon>
        <taxon>Viridiplantae</taxon>
        <taxon>Streptophyta</taxon>
        <taxon>Embryophyta</taxon>
        <taxon>Tracheophyta</taxon>
        <taxon>Spermatophyta</taxon>
        <taxon>Magnoliopsida</taxon>
        <taxon>Liliopsida</taxon>
        <taxon>Poales</taxon>
        <taxon>Poaceae</taxon>
        <taxon>PACMAD clade</taxon>
        <taxon>Chloridoideae</taxon>
        <taxon>Cynodonteae</taxon>
        <taxon>Eleusininae</taxon>
        <taxon>Eleusine</taxon>
    </lineage>
</organism>
<evidence type="ECO:0000256" key="1">
    <source>
        <dbReference type="ARBA" id="ARBA00009902"/>
    </source>
</evidence>
<evidence type="ECO:0000256" key="5">
    <source>
        <dbReference type="RuleBase" id="RU362110"/>
    </source>
</evidence>
<keyword evidence="2 5" id="KW-0378">Hydrolase</keyword>
<evidence type="ECO:0000256" key="4">
    <source>
        <dbReference type="ARBA" id="ARBA00023295"/>
    </source>
</evidence>
<dbReference type="CDD" id="cd18624">
    <property type="entry name" value="GH32_Fruct1-like"/>
    <property type="match status" value="1"/>
</dbReference>
<dbReference type="Gene3D" id="2.60.120.560">
    <property type="entry name" value="Exo-inulinase, domain 1"/>
    <property type="match status" value="1"/>
</dbReference>
<evidence type="ECO:0000313" key="10">
    <source>
        <dbReference type="Proteomes" id="UP001054889"/>
    </source>
</evidence>
<proteinExistence type="inferred from homology"/>
<dbReference type="Pfam" id="PF00251">
    <property type="entry name" value="Glyco_hydro_32N"/>
    <property type="match status" value="1"/>
</dbReference>
<dbReference type="AlphaFoldDB" id="A0AAV5EZ53"/>
<dbReference type="SUPFAM" id="SSF49899">
    <property type="entry name" value="Concanavalin A-like lectins/glucanases"/>
    <property type="match status" value="1"/>
</dbReference>
<dbReference type="InterPro" id="IPR013189">
    <property type="entry name" value="Glyco_hydro_32_C"/>
</dbReference>
<evidence type="ECO:0008006" key="11">
    <source>
        <dbReference type="Google" id="ProtNLM"/>
    </source>
</evidence>
<dbReference type="Pfam" id="PF08244">
    <property type="entry name" value="Glyco_hydro_32C"/>
    <property type="match status" value="1"/>
</dbReference>
<dbReference type="InterPro" id="IPR050551">
    <property type="entry name" value="Fructan_Metab_Enzymes"/>
</dbReference>
<evidence type="ECO:0000259" key="7">
    <source>
        <dbReference type="Pfam" id="PF00251"/>
    </source>
</evidence>
<keyword evidence="10" id="KW-1185">Reference proteome</keyword>
<feature type="signal peptide" evidence="6">
    <location>
        <begin position="1"/>
        <end position="21"/>
    </location>
</feature>
<dbReference type="InterPro" id="IPR013320">
    <property type="entry name" value="ConA-like_dom_sf"/>
</dbReference>
<dbReference type="InterPro" id="IPR023296">
    <property type="entry name" value="Glyco_hydro_beta-prop_sf"/>
</dbReference>
<keyword evidence="4 5" id="KW-0326">Glycosidase</keyword>
<dbReference type="GO" id="GO:0005975">
    <property type="term" value="P:carbohydrate metabolic process"/>
    <property type="evidence" value="ECO:0007669"/>
    <property type="project" value="InterPro"/>
</dbReference>
<reference evidence="9" key="1">
    <citation type="journal article" date="2018" name="DNA Res.">
        <title>Multiple hybrid de novo genome assembly of finger millet, an orphan allotetraploid crop.</title>
        <authorList>
            <person name="Hatakeyama M."/>
            <person name="Aluri S."/>
            <person name="Balachadran M.T."/>
            <person name="Sivarajan S.R."/>
            <person name="Patrignani A."/>
            <person name="Gruter S."/>
            <person name="Poveda L."/>
            <person name="Shimizu-Inatsugi R."/>
            <person name="Baeten J."/>
            <person name="Francoijs K.J."/>
            <person name="Nataraja K.N."/>
            <person name="Reddy Y.A.N."/>
            <person name="Phadnis S."/>
            <person name="Ravikumar R.L."/>
            <person name="Schlapbach R."/>
            <person name="Sreeman S.M."/>
            <person name="Shimizu K.K."/>
        </authorList>
    </citation>
    <scope>NUCLEOTIDE SEQUENCE</scope>
</reference>
<keyword evidence="6" id="KW-0732">Signal</keyword>
<dbReference type="FunFam" id="2.115.10.20:FF:000001">
    <property type="entry name" value="Beta-fructofuranosidase, insoluble isoenzyme CWINV1"/>
    <property type="match status" value="1"/>
</dbReference>
<feature type="domain" description="Glycosyl hydrolase family 32 C-terminal" evidence="8">
    <location>
        <begin position="400"/>
        <end position="631"/>
    </location>
</feature>